<evidence type="ECO:0000313" key="2">
    <source>
        <dbReference type="Proteomes" id="UP000306319"/>
    </source>
</evidence>
<proteinExistence type="predicted"/>
<name>A0AC61RGI7_9BACT</name>
<dbReference type="EMBL" id="SRYB01000019">
    <property type="protein sequence ID" value="TGY77876.1"/>
    <property type="molecule type" value="Genomic_DNA"/>
</dbReference>
<protein>
    <submittedName>
        <fullName evidence="1">DUF2829 domain-containing protein</fullName>
    </submittedName>
</protein>
<comment type="caution">
    <text evidence="1">The sequence shown here is derived from an EMBL/GenBank/DDBJ whole genome shotgun (WGS) entry which is preliminary data.</text>
</comment>
<keyword evidence="2" id="KW-1185">Reference proteome</keyword>
<gene>
    <name evidence="1" type="ORF">E5331_12805</name>
</gene>
<dbReference type="Proteomes" id="UP000306319">
    <property type="component" value="Unassembled WGS sequence"/>
</dbReference>
<reference evidence="1" key="1">
    <citation type="submission" date="2019-04" db="EMBL/GenBank/DDBJ databases">
        <title>Microbes associate with the intestines of laboratory mice.</title>
        <authorList>
            <person name="Navarre W."/>
            <person name="Wong E."/>
            <person name="Huang K."/>
            <person name="Tropini C."/>
            <person name="Ng K."/>
            <person name="Yu B."/>
        </authorList>
    </citation>
    <scope>NUCLEOTIDE SEQUENCE</scope>
    <source>
        <strain evidence="1">NM04_E33</strain>
    </source>
</reference>
<accession>A0AC61RGI7</accession>
<organism evidence="1 2">
    <name type="scientific">Lepagella muris</name>
    <dbReference type="NCBI Taxonomy" id="3032870"/>
    <lineage>
        <taxon>Bacteria</taxon>
        <taxon>Pseudomonadati</taxon>
        <taxon>Bacteroidota</taxon>
        <taxon>Bacteroidia</taxon>
        <taxon>Bacteroidales</taxon>
        <taxon>Muribaculaceae</taxon>
        <taxon>Lepagella</taxon>
    </lineage>
</organism>
<evidence type="ECO:0000313" key="1">
    <source>
        <dbReference type="EMBL" id="TGY77876.1"/>
    </source>
</evidence>
<sequence>MRKFDSIVGVSKDFAQEAVNANPAYKESEEQIMLAVDYGHERAWMQLETMSFGDAINALKAGAKVARKGWNGKGMFLWLKPAANVKSEWCKDHMLKKLADDNGGAIEALGTICMLTAQHQILTGWLASQTDILAEDWVVISEPE</sequence>